<keyword evidence="13" id="KW-1185">Reference proteome</keyword>
<dbReference type="InterPro" id="IPR023997">
    <property type="entry name" value="TonB-dep_OMP_SusC/RagA_CS"/>
</dbReference>
<comment type="caution">
    <text evidence="12">The sequence shown here is derived from an EMBL/GenBank/DDBJ whole genome shotgun (WGS) entry which is preliminary data.</text>
</comment>
<evidence type="ECO:0000256" key="1">
    <source>
        <dbReference type="ARBA" id="ARBA00004571"/>
    </source>
</evidence>
<keyword evidence="6 8" id="KW-0472">Membrane</keyword>
<name>A0ABW9JE47_9SPHI</name>
<dbReference type="InterPro" id="IPR036942">
    <property type="entry name" value="Beta-barrel_TonB_sf"/>
</dbReference>
<dbReference type="InterPro" id="IPR037066">
    <property type="entry name" value="Plug_dom_sf"/>
</dbReference>
<evidence type="ECO:0000259" key="11">
    <source>
        <dbReference type="Pfam" id="PF07715"/>
    </source>
</evidence>
<evidence type="ECO:0000256" key="7">
    <source>
        <dbReference type="ARBA" id="ARBA00023237"/>
    </source>
</evidence>
<keyword evidence="3 8" id="KW-1134">Transmembrane beta strand</keyword>
<evidence type="ECO:0000256" key="4">
    <source>
        <dbReference type="ARBA" id="ARBA00022692"/>
    </source>
</evidence>
<accession>A0ABW9JE47</accession>
<dbReference type="Pfam" id="PF07715">
    <property type="entry name" value="Plug"/>
    <property type="match status" value="1"/>
</dbReference>
<comment type="subcellular location">
    <subcellularLocation>
        <location evidence="1 8">Cell outer membrane</location>
        <topology evidence="1 8">Multi-pass membrane protein</topology>
    </subcellularLocation>
</comment>
<keyword evidence="7 8" id="KW-0998">Cell outer membrane</keyword>
<feature type="domain" description="TonB-dependent receptor-like beta-barrel" evidence="10">
    <location>
        <begin position="491"/>
        <end position="1012"/>
    </location>
</feature>
<evidence type="ECO:0000313" key="13">
    <source>
        <dbReference type="Proteomes" id="UP001517247"/>
    </source>
</evidence>
<gene>
    <name evidence="12" type="ORF">E6A44_018555</name>
</gene>
<dbReference type="InterPro" id="IPR008969">
    <property type="entry name" value="CarboxyPept-like_regulatory"/>
</dbReference>
<sequence length="1058" mass="116047">MAFAQQPTLDLNVKDTSLKQVLKLIEGKTDYVFFYNDANVDVTQKVSVNLKQKPLAQVLNDVLVNCTYRIDTQAKKIYLLPAKISDKIKVSGIVNDTEGQPIIGAGVKVKGTSETTVTDQNGKFNISAEKGMMLLISYVGFTTKELEITSDKVMKITLEESNIAMNEVVVVGYGTVRKRDLTGSVATLKSENFNVGVMTSPTQLMQGRVAGVNITSNGGEPGGGMTVRIRGANSIRSGQDPLYVVDGVPLDITDVQASGGSVTGVGSAAKKNPLNFLNTDDIESIEVLKDASATAIYGARGSNGVVLVTTKKGKKGEGSINYSGYMSVSELPKKLDVMTADEFRSYVKANNFTVTDLKDNTNWQDQIFRTANTQNHNLSYGGGTENTLYRFSLNHMDQQGIIDRTGVKKYTGRFNVTQNALKNRVKFEANVTLARTNDQRVPIGETGGFEGDVLLSALKLNPTFPVFKADGSYYQSSGDERNPVAMIKLTDDNNRIDRVLGNLTTTVNILKNLTYKVNFALDHSSISRKVVQRKDLIYLTNGGTVDINDIALDSKLMENFLTYETTIKQMHRINVLAGHSYQHFKNYNYGMSVNGFKNNEIDYLNNLALGNYTSAIVQSGIQINELQSFFGRLTYSYNGKYLFTGTLRADGSTKFGVNNKYGKFPSASAAWRLSEESFLKKVKFVDELKLRLGWGITGNQEIPNKISQALLGTGSNNGAVLGGSLGTVTPGVTLTRTPNPNLKWESTVQYNLGLDFSLLKNRLTGAIDLFEKNTKDALLQVFSIAPAPTTTVWSNVPNMRIINRGIELDLNGVVIDKKDFVWNVGANFSKVNNEVKDLPLSRITTGSPSGPGITGYSSQVIMSGQPIGTFWGYKFLGFDANGKSQFELGADGKPLEQRLGNALPKFTYNFNTSLKYKQWNLGLFFNGVSGNKVYNNLANIMAQKTLLPKGWNAIHSATELPEAANNTLAYSSRFIEDGSFLRLSSATLGYTINTKKIDFIKRLQLYASGNNLFVITKYSGYDPEVNSDHASNSVPSIGIDWTTYPKARTVTFGLNVEF</sequence>
<dbReference type="InterPro" id="IPR000531">
    <property type="entry name" value="Beta-barrel_TonB"/>
</dbReference>
<dbReference type="EMBL" id="SSHJ02000009">
    <property type="protein sequence ID" value="MFN0257592.1"/>
    <property type="molecule type" value="Genomic_DNA"/>
</dbReference>
<dbReference type="RefSeq" id="WP_211659910.1">
    <property type="nucleotide sequence ID" value="NZ_SSHJ02000009.1"/>
</dbReference>
<comment type="similarity">
    <text evidence="8 9">Belongs to the TonB-dependent receptor family.</text>
</comment>
<feature type="domain" description="TonB-dependent receptor plug" evidence="11">
    <location>
        <begin position="178"/>
        <end position="305"/>
    </location>
</feature>
<dbReference type="InterPro" id="IPR023996">
    <property type="entry name" value="TonB-dep_OMP_SusC/RagA"/>
</dbReference>
<keyword evidence="4 8" id="KW-0812">Transmembrane</keyword>
<dbReference type="NCBIfam" id="TIGR04056">
    <property type="entry name" value="OMP_RagA_SusC"/>
    <property type="match status" value="1"/>
</dbReference>
<evidence type="ECO:0000256" key="5">
    <source>
        <dbReference type="ARBA" id="ARBA00023077"/>
    </source>
</evidence>
<dbReference type="NCBIfam" id="TIGR04057">
    <property type="entry name" value="SusC_RagA_signa"/>
    <property type="match status" value="1"/>
</dbReference>
<keyword evidence="12" id="KW-0675">Receptor</keyword>
<evidence type="ECO:0000313" key="12">
    <source>
        <dbReference type="EMBL" id="MFN0257592.1"/>
    </source>
</evidence>
<dbReference type="Gene3D" id="2.60.40.1120">
    <property type="entry name" value="Carboxypeptidase-like, regulatory domain"/>
    <property type="match status" value="1"/>
</dbReference>
<reference evidence="12 13" key="1">
    <citation type="submission" date="2024-12" db="EMBL/GenBank/DDBJ databases">
        <authorList>
            <person name="Hu S."/>
        </authorList>
    </citation>
    <scope>NUCLEOTIDE SEQUENCE [LARGE SCALE GENOMIC DNA]</scope>
    <source>
        <strain evidence="12 13">THG-T11</strain>
    </source>
</reference>
<evidence type="ECO:0000256" key="3">
    <source>
        <dbReference type="ARBA" id="ARBA00022452"/>
    </source>
</evidence>
<evidence type="ECO:0000259" key="10">
    <source>
        <dbReference type="Pfam" id="PF00593"/>
    </source>
</evidence>
<evidence type="ECO:0000256" key="2">
    <source>
        <dbReference type="ARBA" id="ARBA00022448"/>
    </source>
</evidence>
<keyword evidence="5 9" id="KW-0798">TonB box</keyword>
<evidence type="ECO:0000256" key="8">
    <source>
        <dbReference type="PROSITE-ProRule" id="PRU01360"/>
    </source>
</evidence>
<evidence type="ECO:0000256" key="9">
    <source>
        <dbReference type="RuleBase" id="RU003357"/>
    </source>
</evidence>
<evidence type="ECO:0000256" key="6">
    <source>
        <dbReference type="ARBA" id="ARBA00023136"/>
    </source>
</evidence>
<dbReference type="SUPFAM" id="SSF56935">
    <property type="entry name" value="Porins"/>
    <property type="match status" value="1"/>
</dbReference>
<proteinExistence type="inferred from homology"/>
<dbReference type="Proteomes" id="UP001517247">
    <property type="component" value="Unassembled WGS sequence"/>
</dbReference>
<keyword evidence="2 8" id="KW-0813">Transport</keyword>
<dbReference type="Gene3D" id="2.40.170.20">
    <property type="entry name" value="TonB-dependent receptor, beta-barrel domain"/>
    <property type="match status" value="1"/>
</dbReference>
<dbReference type="SUPFAM" id="SSF49464">
    <property type="entry name" value="Carboxypeptidase regulatory domain-like"/>
    <property type="match status" value="1"/>
</dbReference>
<dbReference type="InterPro" id="IPR039426">
    <property type="entry name" value="TonB-dep_rcpt-like"/>
</dbReference>
<dbReference type="PROSITE" id="PS52016">
    <property type="entry name" value="TONB_DEPENDENT_REC_3"/>
    <property type="match status" value="1"/>
</dbReference>
<dbReference type="InterPro" id="IPR012910">
    <property type="entry name" value="Plug_dom"/>
</dbReference>
<dbReference type="Pfam" id="PF13715">
    <property type="entry name" value="CarbopepD_reg_2"/>
    <property type="match status" value="1"/>
</dbReference>
<dbReference type="Gene3D" id="2.170.130.10">
    <property type="entry name" value="TonB-dependent receptor, plug domain"/>
    <property type="match status" value="1"/>
</dbReference>
<protein>
    <submittedName>
        <fullName evidence="12">TonB-dependent receptor</fullName>
    </submittedName>
</protein>
<dbReference type="Pfam" id="PF00593">
    <property type="entry name" value="TonB_dep_Rec_b-barrel"/>
    <property type="match status" value="1"/>
</dbReference>
<organism evidence="12 13">
    <name type="scientific">Pedobacter ureilyticus</name>
    <dbReference type="NCBI Taxonomy" id="1393051"/>
    <lineage>
        <taxon>Bacteria</taxon>
        <taxon>Pseudomonadati</taxon>
        <taxon>Bacteroidota</taxon>
        <taxon>Sphingobacteriia</taxon>
        <taxon>Sphingobacteriales</taxon>
        <taxon>Sphingobacteriaceae</taxon>
        <taxon>Pedobacter</taxon>
    </lineage>
</organism>